<keyword evidence="7" id="KW-0503">Monooxygenase</keyword>
<evidence type="ECO:0000256" key="4">
    <source>
        <dbReference type="ARBA" id="ARBA00022723"/>
    </source>
</evidence>
<dbReference type="GO" id="GO:0005506">
    <property type="term" value="F:iron ion binding"/>
    <property type="evidence" value="ECO:0007669"/>
    <property type="project" value="InterPro"/>
</dbReference>
<dbReference type="OrthoDB" id="1470350at2759"/>
<keyword evidence="7" id="KW-0560">Oxidoreductase</keyword>
<dbReference type="PRINTS" id="PR00463">
    <property type="entry name" value="EP450I"/>
</dbReference>
<accession>A0A9P4K940</accession>
<evidence type="ECO:0000256" key="6">
    <source>
        <dbReference type="PIRSR" id="PIRSR602401-1"/>
    </source>
</evidence>
<dbReference type="Pfam" id="PF00067">
    <property type="entry name" value="p450"/>
    <property type="match status" value="1"/>
</dbReference>
<evidence type="ECO:0000256" key="7">
    <source>
        <dbReference type="RuleBase" id="RU000461"/>
    </source>
</evidence>
<dbReference type="CDD" id="cd11058">
    <property type="entry name" value="CYP60B-like"/>
    <property type="match status" value="1"/>
</dbReference>
<dbReference type="InterPro" id="IPR017972">
    <property type="entry name" value="Cyt_P450_CS"/>
</dbReference>
<sequence>FLRFIVKSVYNKFLHPLAKFHGPAHRAFWSIPYIWEFWNGKSVQNIHQLHQSYGSVVRIAPDALSFTSAQAWKGNSLSLLPKTDSQVSINIIASNDVDHARMRKLTAHAFTDTALREQLPLIAGHVRTFIKNLDERASADSEGKVDFNKWVNALTFDIIADLSFGEALGALDSDGKHEYIDDFYTSCKMWPLIPTAWEYTIANLGLKLLMKIPAIREKQEQGYLSTKGRVQKRMAAAETPERKDFMTYILKETDEKGMTEAEIVGSTAVFVNAGGESTAACIAGAMYYLLRNPQMMQRAQEEVHSSFKNMTEILQRFVDLPYLNAVIEETLRIYPPTPGLFQRRTGSNPEIIDGYAIPPNTAVGVHVFSANHSQSNFANPNAFIPERWLPEGEPLYHTDAKAAMQPWSIGPRGCLGKRLAYIEIRAALAALLWEFDIEPCTESANWVPEQTYNIVWNRSPLYIKLRRRGD</sequence>
<evidence type="ECO:0000256" key="5">
    <source>
        <dbReference type="ARBA" id="ARBA00023004"/>
    </source>
</evidence>
<dbReference type="InterPro" id="IPR001128">
    <property type="entry name" value="Cyt_P450"/>
</dbReference>
<dbReference type="Gene3D" id="1.10.630.10">
    <property type="entry name" value="Cytochrome P450"/>
    <property type="match status" value="1"/>
</dbReference>
<keyword evidence="5 6" id="KW-0408">Iron</keyword>
<dbReference type="GO" id="GO:0016705">
    <property type="term" value="F:oxidoreductase activity, acting on paired donors, with incorporation or reduction of molecular oxygen"/>
    <property type="evidence" value="ECO:0007669"/>
    <property type="project" value="InterPro"/>
</dbReference>
<dbReference type="InterPro" id="IPR002401">
    <property type="entry name" value="Cyt_P450_E_grp-I"/>
</dbReference>
<feature type="binding site" description="axial binding residue" evidence="6">
    <location>
        <position position="414"/>
    </location>
    <ligand>
        <name>heme</name>
        <dbReference type="ChEBI" id="CHEBI:30413"/>
    </ligand>
    <ligandPart>
        <name>Fe</name>
        <dbReference type="ChEBI" id="CHEBI:18248"/>
    </ligandPart>
</feature>
<dbReference type="EMBL" id="ML986612">
    <property type="protein sequence ID" value="KAF2264999.1"/>
    <property type="molecule type" value="Genomic_DNA"/>
</dbReference>
<feature type="non-terminal residue" evidence="8">
    <location>
        <position position="1"/>
    </location>
</feature>
<keyword evidence="4 6" id="KW-0479">Metal-binding</keyword>
<keyword evidence="9" id="KW-1185">Reference proteome</keyword>
<dbReference type="PRINTS" id="PR00385">
    <property type="entry name" value="P450"/>
</dbReference>
<name>A0A9P4K940_9PLEO</name>
<proteinExistence type="inferred from homology"/>
<dbReference type="PROSITE" id="PS00086">
    <property type="entry name" value="CYTOCHROME_P450"/>
    <property type="match status" value="1"/>
</dbReference>
<dbReference type="SUPFAM" id="SSF48264">
    <property type="entry name" value="Cytochrome P450"/>
    <property type="match status" value="1"/>
</dbReference>
<dbReference type="PANTHER" id="PTHR24305:SF210">
    <property type="entry name" value="CYTOCHROME P450 MONOOXYGENASE ASQL-RELATED"/>
    <property type="match status" value="1"/>
</dbReference>
<gene>
    <name evidence="8" type="ORF">CC78DRAFT_600976</name>
</gene>
<evidence type="ECO:0000313" key="8">
    <source>
        <dbReference type="EMBL" id="KAF2264999.1"/>
    </source>
</evidence>
<evidence type="ECO:0000256" key="3">
    <source>
        <dbReference type="ARBA" id="ARBA00022617"/>
    </source>
</evidence>
<comment type="caution">
    <text evidence="8">The sequence shown here is derived from an EMBL/GenBank/DDBJ whole genome shotgun (WGS) entry which is preliminary data.</text>
</comment>
<dbReference type="GO" id="GO:0004497">
    <property type="term" value="F:monooxygenase activity"/>
    <property type="evidence" value="ECO:0007669"/>
    <property type="project" value="UniProtKB-KW"/>
</dbReference>
<dbReference type="AlphaFoldDB" id="A0A9P4K940"/>
<protein>
    <submittedName>
        <fullName evidence="8">Benzoate 4-monooxygenase cytochrome P450</fullName>
    </submittedName>
</protein>
<comment type="cofactor">
    <cofactor evidence="1 6">
        <name>heme</name>
        <dbReference type="ChEBI" id="CHEBI:30413"/>
    </cofactor>
</comment>
<keyword evidence="3 6" id="KW-0349">Heme</keyword>
<dbReference type="Proteomes" id="UP000800093">
    <property type="component" value="Unassembled WGS sequence"/>
</dbReference>
<organism evidence="8 9">
    <name type="scientific">Lojkania enalia</name>
    <dbReference type="NCBI Taxonomy" id="147567"/>
    <lineage>
        <taxon>Eukaryota</taxon>
        <taxon>Fungi</taxon>
        <taxon>Dikarya</taxon>
        <taxon>Ascomycota</taxon>
        <taxon>Pezizomycotina</taxon>
        <taxon>Dothideomycetes</taxon>
        <taxon>Pleosporomycetidae</taxon>
        <taxon>Pleosporales</taxon>
        <taxon>Pleosporales incertae sedis</taxon>
        <taxon>Lojkania</taxon>
    </lineage>
</organism>
<reference evidence="9" key="1">
    <citation type="journal article" date="2020" name="Stud. Mycol.">
        <title>101 Dothideomycetes genomes: A test case for predicting lifestyles and emergence of pathogens.</title>
        <authorList>
            <person name="Haridas S."/>
            <person name="Albert R."/>
            <person name="Binder M."/>
            <person name="Bloem J."/>
            <person name="LaButti K."/>
            <person name="Salamov A."/>
            <person name="Andreopoulos B."/>
            <person name="Baker S."/>
            <person name="Barry K."/>
            <person name="Bills G."/>
            <person name="Bluhm B."/>
            <person name="Cannon C."/>
            <person name="Castanera R."/>
            <person name="Culley D."/>
            <person name="Daum C."/>
            <person name="Ezra D."/>
            <person name="Gonzalez J."/>
            <person name="Henrissat B."/>
            <person name="Kuo A."/>
            <person name="Liang C."/>
            <person name="Lipzen A."/>
            <person name="Lutzoni F."/>
            <person name="Magnuson J."/>
            <person name="Mondo S."/>
            <person name="Nolan M."/>
            <person name="Ohm R."/>
            <person name="Pangilinan J."/>
            <person name="Park H.-J."/>
            <person name="Ramirez L."/>
            <person name="Alfaro M."/>
            <person name="Sun H."/>
            <person name="Tritt A."/>
            <person name="Yoshinaga Y."/>
            <person name="Zwiers L.-H."/>
            <person name="Turgeon B."/>
            <person name="Goodwin S."/>
            <person name="Spatafora J."/>
            <person name="Crous P."/>
            <person name="Grigoriev I."/>
        </authorList>
    </citation>
    <scope>NUCLEOTIDE SEQUENCE [LARGE SCALE GENOMIC DNA]</scope>
    <source>
        <strain evidence="9">CBS 304.66</strain>
    </source>
</reference>
<comment type="similarity">
    <text evidence="2 7">Belongs to the cytochrome P450 family.</text>
</comment>
<dbReference type="GO" id="GO:0020037">
    <property type="term" value="F:heme binding"/>
    <property type="evidence" value="ECO:0007669"/>
    <property type="project" value="InterPro"/>
</dbReference>
<dbReference type="PANTHER" id="PTHR24305">
    <property type="entry name" value="CYTOCHROME P450"/>
    <property type="match status" value="1"/>
</dbReference>
<evidence type="ECO:0000256" key="1">
    <source>
        <dbReference type="ARBA" id="ARBA00001971"/>
    </source>
</evidence>
<dbReference type="InterPro" id="IPR036396">
    <property type="entry name" value="Cyt_P450_sf"/>
</dbReference>
<evidence type="ECO:0000256" key="2">
    <source>
        <dbReference type="ARBA" id="ARBA00010617"/>
    </source>
</evidence>
<dbReference type="InterPro" id="IPR050121">
    <property type="entry name" value="Cytochrome_P450_monoxygenase"/>
</dbReference>
<evidence type="ECO:0000313" key="9">
    <source>
        <dbReference type="Proteomes" id="UP000800093"/>
    </source>
</evidence>